<reference evidence="1 2" key="1">
    <citation type="submission" date="2019-07" db="EMBL/GenBank/DDBJ databases">
        <title>Whole genome shotgun sequence of Methylobacterium gnaphalii NBRC 107716.</title>
        <authorList>
            <person name="Hosoyama A."/>
            <person name="Uohara A."/>
            <person name="Ohji S."/>
            <person name="Ichikawa N."/>
        </authorList>
    </citation>
    <scope>NUCLEOTIDE SEQUENCE [LARGE SCALE GENOMIC DNA]</scope>
    <source>
        <strain evidence="1 2">NBRC 107716</strain>
    </source>
</reference>
<dbReference type="Proteomes" id="UP000321750">
    <property type="component" value="Unassembled WGS sequence"/>
</dbReference>
<protein>
    <submittedName>
        <fullName evidence="1">Uncharacterized protein</fullName>
    </submittedName>
</protein>
<comment type="caution">
    <text evidence="1">The sequence shown here is derived from an EMBL/GenBank/DDBJ whole genome shotgun (WGS) entry which is preliminary data.</text>
</comment>
<evidence type="ECO:0000313" key="2">
    <source>
        <dbReference type="Proteomes" id="UP000321750"/>
    </source>
</evidence>
<proteinExistence type="predicted"/>
<gene>
    <name evidence="1" type="ORF">MGN01_01930</name>
</gene>
<keyword evidence="2" id="KW-1185">Reference proteome</keyword>
<evidence type="ECO:0000313" key="1">
    <source>
        <dbReference type="EMBL" id="GEP08348.1"/>
    </source>
</evidence>
<name>A0A512JEH3_9HYPH</name>
<dbReference type="EMBL" id="BJZV01000001">
    <property type="protein sequence ID" value="GEP08348.1"/>
    <property type="molecule type" value="Genomic_DNA"/>
</dbReference>
<sequence length="116" mass="12572">MVKLGLDSVPRPYGIMKLPLVFLTGVLALGQVAPVAAQQRLATNRVSCTDAKALVKQDGDVVLATGPGQSERIVADRGYCEISEIAELRFVPTRDNPQCPVGYRCKAPEFEDWNGN</sequence>
<organism evidence="1 2">
    <name type="scientific">Methylobacterium gnaphalii</name>
    <dbReference type="NCBI Taxonomy" id="1010610"/>
    <lineage>
        <taxon>Bacteria</taxon>
        <taxon>Pseudomonadati</taxon>
        <taxon>Pseudomonadota</taxon>
        <taxon>Alphaproteobacteria</taxon>
        <taxon>Hyphomicrobiales</taxon>
        <taxon>Methylobacteriaceae</taxon>
        <taxon>Methylobacterium</taxon>
    </lineage>
</organism>
<accession>A0A512JEH3</accession>
<dbReference type="AlphaFoldDB" id="A0A512JEH3"/>